<dbReference type="EMBL" id="JBEPNZ010000001">
    <property type="protein sequence ID" value="MET3944987.1"/>
    <property type="molecule type" value="Genomic_DNA"/>
</dbReference>
<evidence type="ECO:0000313" key="3">
    <source>
        <dbReference type="Proteomes" id="UP000554284"/>
    </source>
</evidence>
<evidence type="ECO:0000313" key="1">
    <source>
        <dbReference type="EMBL" id="MET3944987.1"/>
    </source>
</evidence>
<comment type="caution">
    <text evidence="2">The sequence shown here is derived from an EMBL/GenBank/DDBJ whole genome shotgun (WGS) entry which is preliminary data.</text>
</comment>
<protein>
    <submittedName>
        <fullName evidence="2">Uncharacterized protein</fullName>
    </submittedName>
</protein>
<dbReference type="AlphaFoldDB" id="A0A7X6LQR7"/>
<organism evidence="2 3">
    <name type="scientific">Corynebacterium mucifaciens</name>
    <dbReference type="NCBI Taxonomy" id="57171"/>
    <lineage>
        <taxon>Bacteria</taxon>
        <taxon>Bacillati</taxon>
        <taxon>Actinomycetota</taxon>
        <taxon>Actinomycetes</taxon>
        <taxon>Mycobacteriales</taxon>
        <taxon>Corynebacteriaceae</taxon>
        <taxon>Corynebacterium</taxon>
    </lineage>
</organism>
<gene>
    <name evidence="2" type="ORF">HF989_04030</name>
    <name evidence="1" type="ORF">JOF50_001786</name>
</gene>
<dbReference type="EMBL" id="JAAXPF010000003">
    <property type="protein sequence ID" value="NKY68541.1"/>
    <property type="molecule type" value="Genomic_DNA"/>
</dbReference>
<evidence type="ECO:0000313" key="4">
    <source>
        <dbReference type="Proteomes" id="UP001549139"/>
    </source>
</evidence>
<sequence length="59" mass="6197">MTCRRAAPLSAGKAWLSHCALVPGSQRVRLSRVNLSGGNDAQIAATYSAEDVAKLRAAE</sequence>
<dbReference type="RefSeq" id="WP_168684119.1">
    <property type="nucleotide sequence ID" value="NZ_JAAXPF010000003.1"/>
</dbReference>
<reference evidence="1 4" key="2">
    <citation type="submission" date="2024-06" db="EMBL/GenBank/DDBJ databases">
        <title>Sequencing the genomes of 1000 actinobacteria strains.</title>
        <authorList>
            <person name="Klenk H.-P."/>
        </authorList>
    </citation>
    <scope>NUCLEOTIDE SEQUENCE [LARGE SCALE GENOMIC DNA]</scope>
    <source>
        <strain evidence="1 4">DSM 44265</strain>
    </source>
</reference>
<dbReference type="Proteomes" id="UP001549139">
    <property type="component" value="Unassembled WGS sequence"/>
</dbReference>
<evidence type="ECO:0000313" key="2">
    <source>
        <dbReference type="EMBL" id="NKY68541.1"/>
    </source>
</evidence>
<proteinExistence type="predicted"/>
<accession>A0A7X6LQR7</accession>
<reference evidence="2 3" key="1">
    <citation type="submission" date="2020-04" db="EMBL/GenBank/DDBJ databases">
        <title>MicrobeNet Type strains.</title>
        <authorList>
            <person name="Nicholson A.C."/>
        </authorList>
    </citation>
    <scope>NUCLEOTIDE SEQUENCE [LARGE SCALE GENOMIC DNA]</scope>
    <source>
        <strain evidence="2 3">ATCC 700355</strain>
    </source>
</reference>
<keyword evidence="4" id="KW-1185">Reference proteome</keyword>
<dbReference type="Proteomes" id="UP000554284">
    <property type="component" value="Unassembled WGS sequence"/>
</dbReference>
<name>A0A7X6LQR7_9CORY</name>